<organism evidence="2 3">
    <name type="scientific">Melipona bicolor</name>
    <dbReference type="NCBI Taxonomy" id="60889"/>
    <lineage>
        <taxon>Eukaryota</taxon>
        <taxon>Metazoa</taxon>
        <taxon>Ecdysozoa</taxon>
        <taxon>Arthropoda</taxon>
        <taxon>Hexapoda</taxon>
        <taxon>Insecta</taxon>
        <taxon>Pterygota</taxon>
        <taxon>Neoptera</taxon>
        <taxon>Endopterygota</taxon>
        <taxon>Hymenoptera</taxon>
        <taxon>Apocrita</taxon>
        <taxon>Aculeata</taxon>
        <taxon>Apoidea</taxon>
        <taxon>Anthophila</taxon>
        <taxon>Apidae</taxon>
        <taxon>Melipona</taxon>
    </lineage>
</organism>
<reference evidence="2" key="1">
    <citation type="submission" date="2021-10" db="EMBL/GenBank/DDBJ databases">
        <title>Melipona bicolor Genome sequencing and assembly.</title>
        <authorList>
            <person name="Araujo N.S."/>
            <person name="Arias M.C."/>
        </authorList>
    </citation>
    <scope>NUCLEOTIDE SEQUENCE</scope>
    <source>
        <strain evidence="2">USP_2M_L1-L4_2017</strain>
        <tissue evidence="2">Whole body</tissue>
    </source>
</reference>
<dbReference type="AlphaFoldDB" id="A0AA40G7P8"/>
<feature type="region of interest" description="Disordered" evidence="1">
    <location>
        <begin position="68"/>
        <end position="105"/>
    </location>
</feature>
<evidence type="ECO:0000313" key="2">
    <source>
        <dbReference type="EMBL" id="KAK1132637.1"/>
    </source>
</evidence>
<proteinExistence type="predicted"/>
<name>A0AA40G7P8_9HYME</name>
<accession>A0AA40G7P8</accession>
<protein>
    <submittedName>
        <fullName evidence="2">Uncharacterized protein</fullName>
    </submittedName>
</protein>
<sequence length="178" mass="19042">MTRVCGGKKWRKITSVDGKHLFEAGRVGERPRALKVLPQSIDKVIDGIKTPGPPEYEGVCPTPLASKPATDCQPACGKQRKSGTRGLGSCEPAARQTTPHGYRAPPSIRQAAEENSPRTFLFGIGPVNFGDFARHSVSSPRGERGSRLGEKRTAAYRATATAVGEAVLSEVVFSVKAR</sequence>
<evidence type="ECO:0000313" key="3">
    <source>
        <dbReference type="Proteomes" id="UP001177670"/>
    </source>
</evidence>
<keyword evidence="3" id="KW-1185">Reference proteome</keyword>
<dbReference type="Proteomes" id="UP001177670">
    <property type="component" value="Unassembled WGS sequence"/>
</dbReference>
<comment type="caution">
    <text evidence="2">The sequence shown here is derived from an EMBL/GenBank/DDBJ whole genome shotgun (WGS) entry which is preliminary data.</text>
</comment>
<dbReference type="EMBL" id="JAHYIQ010000004">
    <property type="protein sequence ID" value="KAK1132637.1"/>
    <property type="molecule type" value="Genomic_DNA"/>
</dbReference>
<evidence type="ECO:0000256" key="1">
    <source>
        <dbReference type="SAM" id="MobiDB-lite"/>
    </source>
</evidence>
<gene>
    <name evidence="2" type="ORF">K0M31_014022</name>
</gene>